<dbReference type="NCBIfam" id="TIGR01249">
    <property type="entry name" value="pro_imino_pep_1"/>
    <property type="match status" value="1"/>
</dbReference>
<gene>
    <name evidence="12" type="ORF">SAMN05660874_04006</name>
</gene>
<evidence type="ECO:0000256" key="10">
    <source>
        <dbReference type="RuleBase" id="RU003421"/>
    </source>
</evidence>
<keyword evidence="5 8" id="KW-0963">Cytoplasm</keyword>
<dbReference type="GO" id="GO:0005737">
    <property type="term" value="C:cytoplasm"/>
    <property type="evidence" value="ECO:0007669"/>
    <property type="project" value="UniProtKB-SubCell"/>
</dbReference>
<dbReference type="PANTHER" id="PTHR43722:SF1">
    <property type="entry name" value="PROLINE IMINOPEPTIDASE"/>
    <property type="match status" value="1"/>
</dbReference>
<sequence length="308" mass="33660">MYPEIEPHETGTLEVGEGHRLHWEVCGNPQGKPAVVLHGGPGSGSTAGTRRFFDPEAYRIVLFDQRMCGRSTPHAAEPDADLSANTTEHLIADLERLRVHLGIERWLVEGGSWGCVLALAYAQRHPERVSEMVLCALATGRRAETDLLTRDLGPLFPDAWARFRAGAGEPDGDLVEAYHRLLMHPDPAVHRRAARDWCAWEDVLVPEAPPNPRFADPDFALGYARIVTHFWRHGSWLEDEQLLRGAGALAGIPVTLVQGRLDLGNLLGTPWQLAAALPDAELTIVDAGHRAAGALAEAVVKATDAFRS</sequence>
<evidence type="ECO:0000256" key="5">
    <source>
        <dbReference type="ARBA" id="ARBA00022490"/>
    </source>
</evidence>
<dbReference type="InterPro" id="IPR002410">
    <property type="entry name" value="Peptidase_S33"/>
</dbReference>
<evidence type="ECO:0000313" key="13">
    <source>
        <dbReference type="Proteomes" id="UP000198852"/>
    </source>
</evidence>
<evidence type="ECO:0000256" key="1">
    <source>
        <dbReference type="ARBA" id="ARBA00001585"/>
    </source>
</evidence>
<evidence type="ECO:0000256" key="9">
    <source>
        <dbReference type="PIRSR" id="PIRSR006431-1"/>
    </source>
</evidence>
<dbReference type="InterPro" id="IPR000073">
    <property type="entry name" value="AB_hydrolase_1"/>
</dbReference>
<evidence type="ECO:0000313" key="12">
    <source>
        <dbReference type="EMBL" id="SFS89456.1"/>
    </source>
</evidence>
<feature type="active site" evidence="9">
    <location>
        <position position="262"/>
    </location>
</feature>
<dbReference type="Pfam" id="PF00561">
    <property type="entry name" value="Abhydrolase_1"/>
    <property type="match status" value="1"/>
</dbReference>
<keyword evidence="6 8" id="KW-0645">Protease</keyword>
<reference evidence="13" key="1">
    <citation type="submission" date="2016-10" db="EMBL/GenBank/DDBJ databases">
        <authorList>
            <person name="Varghese N."/>
            <person name="Submissions S."/>
        </authorList>
    </citation>
    <scope>NUCLEOTIDE SEQUENCE [LARGE SCALE GENOMIC DNA]</scope>
    <source>
        <strain evidence="13">DSM 44771</strain>
    </source>
</reference>
<accession>A0A1I6TJX0</accession>
<dbReference type="PIRSF" id="PIRSF006431">
    <property type="entry name" value="Pept_S33"/>
    <property type="match status" value="1"/>
</dbReference>
<organism evidence="12 13">
    <name type="scientific">Saccharopolyspora flava</name>
    <dbReference type="NCBI Taxonomy" id="95161"/>
    <lineage>
        <taxon>Bacteria</taxon>
        <taxon>Bacillati</taxon>
        <taxon>Actinomycetota</taxon>
        <taxon>Actinomycetes</taxon>
        <taxon>Pseudonocardiales</taxon>
        <taxon>Pseudonocardiaceae</taxon>
        <taxon>Saccharopolyspora</taxon>
    </lineage>
</organism>
<evidence type="ECO:0000259" key="11">
    <source>
        <dbReference type="Pfam" id="PF00561"/>
    </source>
</evidence>
<keyword evidence="13" id="KW-1185">Reference proteome</keyword>
<dbReference type="PANTHER" id="PTHR43722">
    <property type="entry name" value="PROLINE IMINOPEPTIDASE"/>
    <property type="match status" value="1"/>
</dbReference>
<dbReference type="GO" id="GO:0004177">
    <property type="term" value="F:aminopeptidase activity"/>
    <property type="evidence" value="ECO:0007669"/>
    <property type="project" value="UniProtKB-UniRule"/>
</dbReference>
<evidence type="ECO:0000256" key="8">
    <source>
        <dbReference type="PIRNR" id="PIRNR006431"/>
    </source>
</evidence>
<dbReference type="EC" id="3.4.11.5" evidence="8 10"/>
<protein>
    <recommendedName>
        <fullName evidence="8 10">Proline iminopeptidase</fullName>
        <shortName evidence="8">PIP</shortName>
        <ecNumber evidence="8 10">3.4.11.5</ecNumber>
    </recommendedName>
    <alternativeName>
        <fullName evidence="8">Prolyl aminopeptidase</fullName>
    </alternativeName>
</protein>
<feature type="domain" description="AB hydrolase-1" evidence="11">
    <location>
        <begin position="35"/>
        <end position="289"/>
    </location>
</feature>
<comment type="subcellular location">
    <subcellularLocation>
        <location evidence="2 8">Cytoplasm</location>
    </subcellularLocation>
</comment>
<feature type="active site" description="Nucleophile" evidence="9">
    <location>
        <position position="112"/>
    </location>
</feature>
<dbReference type="SUPFAM" id="SSF53474">
    <property type="entry name" value="alpha/beta-Hydrolases"/>
    <property type="match status" value="1"/>
</dbReference>
<feature type="active site" description="Proton donor" evidence="9">
    <location>
        <position position="289"/>
    </location>
</feature>
<dbReference type="Proteomes" id="UP000198852">
    <property type="component" value="Unassembled WGS sequence"/>
</dbReference>
<dbReference type="InterPro" id="IPR029058">
    <property type="entry name" value="AB_hydrolase_fold"/>
</dbReference>
<keyword evidence="4 8" id="KW-0031">Aminopeptidase</keyword>
<keyword evidence="7 8" id="KW-0378">Hydrolase</keyword>
<dbReference type="AlphaFoldDB" id="A0A1I6TJX0"/>
<proteinExistence type="inferred from homology"/>
<dbReference type="OrthoDB" id="9796770at2"/>
<name>A0A1I6TJX0_9PSEU</name>
<dbReference type="EMBL" id="FOZX01000007">
    <property type="protein sequence ID" value="SFS89456.1"/>
    <property type="molecule type" value="Genomic_DNA"/>
</dbReference>
<evidence type="ECO:0000256" key="2">
    <source>
        <dbReference type="ARBA" id="ARBA00004496"/>
    </source>
</evidence>
<evidence type="ECO:0000256" key="4">
    <source>
        <dbReference type="ARBA" id="ARBA00022438"/>
    </source>
</evidence>
<dbReference type="PRINTS" id="PR00793">
    <property type="entry name" value="PROAMNOPTASE"/>
</dbReference>
<comment type="catalytic activity">
    <reaction evidence="1 8 10">
        <text>Release of N-terminal proline from a peptide.</text>
        <dbReference type="EC" id="3.4.11.5"/>
    </reaction>
</comment>
<dbReference type="GO" id="GO:0006508">
    <property type="term" value="P:proteolysis"/>
    <property type="evidence" value="ECO:0007669"/>
    <property type="project" value="UniProtKB-KW"/>
</dbReference>
<dbReference type="RefSeq" id="WP_093420661.1">
    <property type="nucleotide sequence ID" value="NZ_FOZX01000007.1"/>
</dbReference>
<evidence type="ECO:0000256" key="7">
    <source>
        <dbReference type="ARBA" id="ARBA00022801"/>
    </source>
</evidence>
<evidence type="ECO:0000256" key="6">
    <source>
        <dbReference type="ARBA" id="ARBA00022670"/>
    </source>
</evidence>
<dbReference type="Gene3D" id="3.40.50.1820">
    <property type="entry name" value="alpha/beta hydrolase"/>
    <property type="match status" value="1"/>
</dbReference>
<evidence type="ECO:0000256" key="3">
    <source>
        <dbReference type="ARBA" id="ARBA00010088"/>
    </source>
</evidence>
<dbReference type="InterPro" id="IPR005944">
    <property type="entry name" value="Pro_iminopeptidase"/>
</dbReference>
<dbReference type="STRING" id="95161.SAMN05660874_04006"/>
<comment type="similarity">
    <text evidence="3 8 10">Belongs to the peptidase S33 family.</text>
</comment>